<dbReference type="Proteomes" id="UP001060215">
    <property type="component" value="Chromosome 15"/>
</dbReference>
<comment type="caution">
    <text evidence="1">The sequence shown here is derived from an EMBL/GenBank/DDBJ whole genome shotgun (WGS) entry which is preliminary data.</text>
</comment>
<keyword evidence="2" id="KW-1185">Reference proteome</keyword>
<dbReference type="EMBL" id="CM045772">
    <property type="protein sequence ID" value="KAI7986317.1"/>
    <property type="molecule type" value="Genomic_DNA"/>
</dbReference>
<reference evidence="1 2" key="1">
    <citation type="journal article" date="2022" name="Plant J.">
        <title>Chromosome-level genome of Camellia lanceoleosa provides a valuable resource for understanding genome evolution and self-incompatibility.</title>
        <authorList>
            <person name="Gong W."/>
            <person name="Xiao S."/>
            <person name="Wang L."/>
            <person name="Liao Z."/>
            <person name="Chang Y."/>
            <person name="Mo W."/>
            <person name="Hu G."/>
            <person name="Li W."/>
            <person name="Zhao G."/>
            <person name="Zhu H."/>
            <person name="Hu X."/>
            <person name="Ji K."/>
            <person name="Xiang X."/>
            <person name="Song Q."/>
            <person name="Yuan D."/>
            <person name="Jin S."/>
            <person name="Zhang L."/>
        </authorList>
    </citation>
    <scope>NUCLEOTIDE SEQUENCE [LARGE SCALE GENOMIC DNA]</scope>
    <source>
        <strain evidence="1">SQ_2022a</strain>
    </source>
</reference>
<accession>A0ACC0FDY5</accession>
<protein>
    <submittedName>
        <fullName evidence="1">Uncharacterized protein</fullName>
    </submittedName>
</protein>
<organism evidence="1 2">
    <name type="scientific">Camellia lanceoleosa</name>
    <dbReference type="NCBI Taxonomy" id="1840588"/>
    <lineage>
        <taxon>Eukaryota</taxon>
        <taxon>Viridiplantae</taxon>
        <taxon>Streptophyta</taxon>
        <taxon>Embryophyta</taxon>
        <taxon>Tracheophyta</taxon>
        <taxon>Spermatophyta</taxon>
        <taxon>Magnoliopsida</taxon>
        <taxon>eudicotyledons</taxon>
        <taxon>Gunneridae</taxon>
        <taxon>Pentapetalae</taxon>
        <taxon>asterids</taxon>
        <taxon>Ericales</taxon>
        <taxon>Theaceae</taxon>
        <taxon>Camellia</taxon>
    </lineage>
</organism>
<gene>
    <name evidence="1" type="ORF">LOK49_LG14G01264</name>
</gene>
<proteinExistence type="predicted"/>
<name>A0ACC0FDY5_9ERIC</name>
<evidence type="ECO:0000313" key="1">
    <source>
        <dbReference type="EMBL" id="KAI7986317.1"/>
    </source>
</evidence>
<evidence type="ECO:0000313" key="2">
    <source>
        <dbReference type="Proteomes" id="UP001060215"/>
    </source>
</evidence>
<sequence>MAREEDNQGWTTVTRLQRKTKRFFTVFAANLPEFMQIDSFKGVFQRFGKVTQASIPNRRTKKFNSRFGFICYDNQFSAEEAHQKFNGAWYGDHRLIVKPASCERPLYRAHAQSIQKQTASTRERNQPISRHPPQLTNQFKPSFAEVLKRGHQAKVSNIRVHAEEGENEWLYRSVVVRASLPFADQSIRDSFSTEDTSRIQVRAMGGKSYVLTFDSREEMLNRLQYDEAWFNSRFEDAQEWSFWKRDNPCTRAVWINCYGVPLNLWNFNTFKSVGNVWGEVVSVDESTLSSLSFISGKVLIVTSHLEVINSTVVLVSKGVEYNVRVMEEQVVNISPVHLGQGNISEEEDDDSSDDMDGLADRDKNQSKLGEQQAYSPLSGYKQHFHTGNPAINKQPSLHGKLDCQDTLSTEPQRSNEVEEYINSNFSEVGLSKDPSLKQVAHRSSSPLNGPSLSNFFIQSTHPPSPFKISSRAHSSSTTHSQSGAHSVNTRQPILNPAHVVELDQAIDQIVIPDTFLPLVVSSPPLVTHQQDLLSPSLPDLVRDPSPSFVPNSLSNQINDLISVPLVNSSNTLKVFEEPSKLFVGLSKRKSKRKLLQQVLGNFTAGEKSRRGGRKKGGKPTTIRSAAESFSLSLSSDAIANRNRILLNEAEVVWQIGKLLDLHSDEHDAEVVSKIKEIQGPNVIVAMDQGT</sequence>